<feature type="transmembrane region" description="Helical" evidence="1">
    <location>
        <begin position="21"/>
        <end position="39"/>
    </location>
</feature>
<dbReference type="SUPFAM" id="SSF53850">
    <property type="entry name" value="Periplasmic binding protein-like II"/>
    <property type="match status" value="1"/>
</dbReference>
<dbReference type="Proteomes" id="UP000252085">
    <property type="component" value="Unassembled WGS sequence"/>
</dbReference>
<evidence type="ECO:0000256" key="1">
    <source>
        <dbReference type="SAM" id="Phobius"/>
    </source>
</evidence>
<sequence>MTFKTKASQIAKGFHNQPQYYHYRRYVFILLTLSLIIIACTNTPKLKQSSVTHSPIDNTVLKIWWDKGFTVDEDEAIKQLVSNWEKQTGNQVKLSFYIGDELPQKARRAIHAGNPPDIMMSYGAERALNPHLAWEGKLADVTDVIEPVKNLYPEYALQAVNYYNNAAKKRSYYAVPINQATVHIFYWRDLLEQIGRSERDIPKDWDGFWQFWKQVQNDVRSKQQKPNIYGLGFPFSIGASDTYIFFEHILEAYDVQILDSEGKLLIDDPKVRQKIVQALDWYTKFYQQGYVPPDALNWLNPDNNRSLLNRMVVMTPNNTLSIPCSVRQDPDTYRHKLGILKFPNKPNGKPMRYLLTLRQAVLFADSQQQKKALDFLAYLTQSQVIGKYLKATGGCNLPVINTLWQDPFWKNPADPHVSTAVKTVTEGSTRLFYYVQNPAYSVVLEENIWGKALNRIIVDKISSEQATDEAIKQIKQIFAQW</sequence>
<keyword evidence="1" id="KW-0472">Membrane</keyword>
<dbReference type="Pfam" id="PF13416">
    <property type="entry name" value="SBP_bac_8"/>
    <property type="match status" value="1"/>
</dbReference>
<name>A0A367RVH6_NOSPU</name>
<proteinExistence type="predicted"/>
<dbReference type="Gene3D" id="3.40.190.10">
    <property type="entry name" value="Periplasmic binding protein-like II"/>
    <property type="match status" value="1"/>
</dbReference>
<keyword evidence="1" id="KW-1133">Transmembrane helix</keyword>
<evidence type="ECO:0000313" key="3">
    <source>
        <dbReference type="Proteomes" id="UP000252085"/>
    </source>
</evidence>
<reference evidence="2 3" key="1">
    <citation type="submission" date="2016-04" db="EMBL/GenBank/DDBJ databases">
        <authorList>
            <person name="Evans L.H."/>
            <person name="Alamgir A."/>
            <person name="Owens N."/>
            <person name="Weber N.D."/>
            <person name="Virtaneva K."/>
            <person name="Barbian K."/>
            <person name="Babar A."/>
            <person name="Rosenke K."/>
        </authorList>
    </citation>
    <scope>NUCLEOTIDE SEQUENCE [LARGE SCALE GENOMIC DNA]</scope>
    <source>
        <strain evidence="2">NIES-2108</strain>
    </source>
</reference>
<gene>
    <name evidence="2" type="ORF">A6769_05225</name>
</gene>
<dbReference type="InterPro" id="IPR050490">
    <property type="entry name" value="Bact_solute-bd_prot1"/>
</dbReference>
<dbReference type="PANTHER" id="PTHR43649:SF12">
    <property type="entry name" value="DIACETYLCHITOBIOSE BINDING PROTEIN DASA"/>
    <property type="match status" value="1"/>
</dbReference>
<comment type="caution">
    <text evidence="2">The sequence shown here is derived from an EMBL/GenBank/DDBJ whole genome shotgun (WGS) entry which is preliminary data.</text>
</comment>
<accession>A0A367RVH6</accession>
<protein>
    <submittedName>
        <fullName evidence="2">ABC transporter substrate-binding protein</fullName>
    </submittedName>
</protein>
<evidence type="ECO:0000313" key="2">
    <source>
        <dbReference type="EMBL" id="RCJ39959.1"/>
    </source>
</evidence>
<organism evidence="2 3">
    <name type="scientific">Nostoc punctiforme NIES-2108</name>
    <dbReference type="NCBI Taxonomy" id="1356359"/>
    <lineage>
        <taxon>Bacteria</taxon>
        <taxon>Bacillati</taxon>
        <taxon>Cyanobacteriota</taxon>
        <taxon>Cyanophyceae</taxon>
        <taxon>Nostocales</taxon>
        <taxon>Nostocaceae</taxon>
        <taxon>Nostoc</taxon>
    </lineage>
</organism>
<dbReference type="AlphaFoldDB" id="A0A367RVH6"/>
<dbReference type="EMBL" id="LXQE01000085">
    <property type="protein sequence ID" value="RCJ39959.1"/>
    <property type="molecule type" value="Genomic_DNA"/>
</dbReference>
<dbReference type="InterPro" id="IPR006059">
    <property type="entry name" value="SBP"/>
</dbReference>
<keyword evidence="1" id="KW-0812">Transmembrane</keyword>
<dbReference type="PANTHER" id="PTHR43649">
    <property type="entry name" value="ARABINOSE-BINDING PROTEIN-RELATED"/>
    <property type="match status" value="1"/>
</dbReference>